<dbReference type="Proteomes" id="UP001519460">
    <property type="component" value="Unassembled WGS sequence"/>
</dbReference>
<organism evidence="2 3">
    <name type="scientific">Batillaria attramentaria</name>
    <dbReference type="NCBI Taxonomy" id="370345"/>
    <lineage>
        <taxon>Eukaryota</taxon>
        <taxon>Metazoa</taxon>
        <taxon>Spiralia</taxon>
        <taxon>Lophotrochozoa</taxon>
        <taxon>Mollusca</taxon>
        <taxon>Gastropoda</taxon>
        <taxon>Caenogastropoda</taxon>
        <taxon>Sorbeoconcha</taxon>
        <taxon>Cerithioidea</taxon>
        <taxon>Batillariidae</taxon>
        <taxon>Batillaria</taxon>
    </lineage>
</organism>
<evidence type="ECO:0000256" key="1">
    <source>
        <dbReference type="SAM" id="MobiDB-lite"/>
    </source>
</evidence>
<gene>
    <name evidence="2" type="ORF">BaRGS_00001065</name>
</gene>
<sequence length="90" mass="9926">MIIIYTTGPGSAFHQNHVHVNKTWDKSQAQADARATPNSDCLGTKGLILFLSPARCEKSHWQHGQANQHSEPRPIREQPDIDFGPALSAP</sequence>
<evidence type="ECO:0000313" key="2">
    <source>
        <dbReference type="EMBL" id="KAK7507130.1"/>
    </source>
</evidence>
<feature type="compositionally biased region" description="Basic and acidic residues" evidence="1">
    <location>
        <begin position="70"/>
        <end position="79"/>
    </location>
</feature>
<dbReference type="EMBL" id="JACVVK020000004">
    <property type="protein sequence ID" value="KAK7507130.1"/>
    <property type="molecule type" value="Genomic_DNA"/>
</dbReference>
<reference evidence="2 3" key="1">
    <citation type="journal article" date="2023" name="Sci. Data">
        <title>Genome assembly of the Korean intertidal mud-creeper Batillaria attramentaria.</title>
        <authorList>
            <person name="Patra A.K."/>
            <person name="Ho P.T."/>
            <person name="Jun S."/>
            <person name="Lee S.J."/>
            <person name="Kim Y."/>
            <person name="Won Y.J."/>
        </authorList>
    </citation>
    <scope>NUCLEOTIDE SEQUENCE [LARGE SCALE GENOMIC DNA]</scope>
    <source>
        <strain evidence="2">Wonlab-2016</strain>
    </source>
</reference>
<evidence type="ECO:0000313" key="3">
    <source>
        <dbReference type="Proteomes" id="UP001519460"/>
    </source>
</evidence>
<accession>A0ABD0M5W4</accession>
<dbReference type="AlphaFoldDB" id="A0ABD0M5W4"/>
<comment type="caution">
    <text evidence="2">The sequence shown here is derived from an EMBL/GenBank/DDBJ whole genome shotgun (WGS) entry which is preliminary data.</text>
</comment>
<name>A0ABD0M5W4_9CAEN</name>
<protein>
    <submittedName>
        <fullName evidence="2">Uncharacterized protein</fullName>
    </submittedName>
</protein>
<keyword evidence="3" id="KW-1185">Reference proteome</keyword>
<proteinExistence type="predicted"/>
<feature type="region of interest" description="Disordered" evidence="1">
    <location>
        <begin position="60"/>
        <end position="90"/>
    </location>
</feature>